<keyword evidence="3" id="KW-1185">Reference proteome</keyword>
<organism evidence="2 3">
    <name type="scientific">Protopolystoma xenopodis</name>
    <dbReference type="NCBI Taxonomy" id="117903"/>
    <lineage>
        <taxon>Eukaryota</taxon>
        <taxon>Metazoa</taxon>
        <taxon>Spiralia</taxon>
        <taxon>Lophotrochozoa</taxon>
        <taxon>Platyhelminthes</taxon>
        <taxon>Monogenea</taxon>
        <taxon>Polyopisthocotylea</taxon>
        <taxon>Polystomatidea</taxon>
        <taxon>Polystomatidae</taxon>
        <taxon>Protopolystoma</taxon>
    </lineage>
</organism>
<dbReference type="Proteomes" id="UP000784294">
    <property type="component" value="Unassembled WGS sequence"/>
</dbReference>
<comment type="caution">
    <text evidence="2">The sequence shown here is derived from an EMBL/GenBank/DDBJ whole genome shotgun (WGS) entry which is preliminary data.</text>
</comment>
<feature type="region of interest" description="Disordered" evidence="1">
    <location>
        <begin position="1"/>
        <end position="26"/>
    </location>
</feature>
<dbReference type="AlphaFoldDB" id="A0A448WMU7"/>
<reference evidence="2" key="1">
    <citation type="submission" date="2018-11" db="EMBL/GenBank/DDBJ databases">
        <authorList>
            <consortium name="Pathogen Informatics"/>
        </authorList>
    </citation>
    <scope>NUCLEOTIDE SEQUENCE</scope>
</reference>
<protein>
    <submittedName>
        <fullName evidence="2">Uncharacterized protein</fullName>
    </submittedName>
</protein>
<dbReference type="EMBL" id="CAAALY010025880">
    <property type="protein sequence ID" value="VEL15777.1"/>
    <property type="molecule type" value="Genomic_DNA"/>
</dbReference>
<evidence type="ECO:0000313" key="2">
    <source>
        <dbReference type="EMBL" id="VEL15777.1"/>
    </source>
</evidence>
<name>A0A448WMU7_9PLAT</name>
<accession>A0A448WMU7</accession>
<evidence type="ECO:0000256" key="1">
    <source>
        <dbReference type="SAM" id="MobiDB-lite"/>
    </source>
</evidence>
<feature type="compositionally biased region" description="Basic and acidic residues" evidence="1">
    <location>
        <begin position="7"/>
        <end position="17"/>
    </location>
</feature>
<evidence type="ECO:0000313" key="3">
    <source>
        <dbReference type="Proteomes" id="UP000784294"/>
    </source>
</evidence>
<sequence length="81" mass="8985">MVSGSNDVRHRTDESSARSHRGRKLVNRGLLRTIQQTKVQGNPPAISGEANLRIPSTRLLKRNEMYASISGLQVEMGITQN</sequence>
<proteinExistence type="predicted"/>
<gene>
    <name evidence="2" type="ORF">PXEA_LOCUS9217</name>
</gene>